<feature type="compositionally biased region" description="Polar residues" evidence="1">
    <location>
        <begin position="591"/>
        <end position="600"/>
    </location>
</feature>
<name>A0ABQ9ICD7_9NEOP</name>
<sequence length="612" mass="67576">MLKNKVVCRTTIASIDTVPALPNLGLSRAFFKCHLWTCNLAIHDNSTGQSTNFMWYESLGSRSNEIAPCLSTIPPHISEMFYPAGRNSARFQCITHTIGTSRYKALAKSKHLQLLKSKHDSTSRPECCRLDVMLLLCRCSRGHCCQFRSIGQQNLSTSALFLAHCTTEALHCLHSQLHHLTDAEYTSANVKTSAITLNQGEKRPGRANQGVCQVNKAKQMVHKVLKSCITHSTFTSKTPVQANNLTGALNYHICPAQSRVLRHLFQPTREIAAPLSHVTTRQPQGEYCYALLPGAVAVDPPHPSPPPGCLLTHLSGKPMNNGQRLSCCSAPCIHHVSSPLLEVSLGLVTILTGASALRNASWVLGKILGGGLRHNILNILLQPSGRQPLTEIAGRRWARCSWREWTSCVKLTIYKKVQHHGPAEMLGSCRIGSPEEDSLLSSPQPTTQLPPSEVCNKSSARIRRLQLPRSLDKVRPPLPQLTVRAATLSRGSVIKSHWSLAVRRTELYRRRELAESISLQKICQSSWVSSVTSQYWTAICTSGPWMCLQKPRPQGVNVCGKDQRTTRKVAYSALDDAESHALERSLNTNTVDTIPNTVEPQPTDIDLIPQPD</sequence>
<feature type="region of interest" description="Disordered" evidence="1">
    <location>
        <begin position="591"/>
        <end position="612"/>
    </location>
</feature>
<comment type="caution">
    <text evidence="2">The sequence shown here is derived from an EMBL/GenBank/DDBJ whole genome shotgun (WGS) entry which is preliminary data.</text>
</comment>
<organism evidence="2 3">
    <name type="scientific">Dryococelus australis</name>
    <dbReference type="NCBI Taxonomy" id="614101"/>
    <lineage>
        <taxon>Eukaryota</taxon>
        <taxon>Metazoa</taxon>
        <taxon>Ecdysozoa</taxon>
        <taxon>Arthropoda</taxon>
        <taxon>Hexapoda</taxon>
        <taxon>Insecta</taxon>
        <taxon>Pterygota</taxon>
        <taxon>Neoptera</taxon>
        <taxon>Polyneoptera</taxon>
        <taxon>Phasmatodea</taxon>
        <taxon>Verophasmatodea</taxon>
        <taxon>Anareolatae</taxon>
        <taxon>Phasmatidae</taxon>
        <taxon>Eurycanthinae</taxon>
        <taxon>Dryococelus</taxon>
    </lineage>
</organism>
<proteinExistence type="predicted"/>
<gene>
    <name evidence="2" type="ORF">PR048_006722</name>
</gene>
<reference evidence="2 3" key="1">
    <citation type="submission" date="2023-02" db="EMBL/GenBank/DDBJ databases">
        <title>LHISI_Scaffold_Assembly.</title>
        <authorList>
            <person name="Stuart O.P."/>
            <person name="Cleave R."/>
            <person name="Magrath M.J.L."/>
            <person name="Mikheyev A.S."/>
        </authorList>
    </citation>
    <scope>NUCLEOTIDE SEQUENCE [LARGE SCALE GENOMIC DNA]</scope>
    <source>
        <strain evidence="2">Daus_M_001</strain>
        <tissue evidence="2">Leg muscle</tissue>
    </source>
</reference>
<evidence type="ECO:0000256" key="1">
    <source>
        <dbReference type="SAM" id="MobiDB-lite"/>
    </source>
</evidence>
<evidence type="ECO:0000313" key="3">
    <source>
        <dbReference type="Proteomes" id="UP001159363"/>
    </source>
</evidence>
<dbReference type="Proteomes" id="UP001159363">
    <property type="component" value="Chromosome 2"/>
</dbReference>
<evidence type="ECO:0000313" key="2">
    <source>
        <dbReference type="EMBL" id="KAJ8894112.1"/>
    </source>
</evidence>
<dbReference type="EMBL" id="JARBHB010000002">
    <property type="protein sequence ID" value="KAJ8894112.1"/>
    <property type="molecule type" value="Genomic_DNA"/>
</dbReference>
<accession>A0ABQ9ICD7</accession>
<keyword evidence="3" id="KW-1185">Reference proteome</keyword>
<protein>
    <submittedName>
        <fullName evidence="2">Uncharacterized protein</fullName>
    </submittedName>
</protein>